<organism evidence="2">
    <name type="scientific">Xenorhabdus szentirmaii</name>
    <dbReference type="NCBI Taxonomy" id="290112"/>
    <lineage>
        <taxon>Bacteria</taxon>
        <taxon>Pseudomonadati</taxon>
        <taxon>Pseudomonadota</taxon>
        <taxon>Gammaproteobacteria</taxon>
        <taxon>Enterobacterales</taxon>
        <taxon>Morganellaceae</taxon>
        <taxon>Xenorhabdus</taxon>
    </lineage>
</organism>
<dbReference type="InterPro" id="IPR018306">
    <property type="entry name" value="Phage_T5_Orf172_DNA-bd"/>
</dbReference>
<dbReference type="AlphaFoldDB" id="A0AAW3YXZ6"/>
<sequence>MMRERYASPSQKQHFTEVIMHLEEMEVHKGIITHAELSENFRVEGWVYVLSNKYMPGIFKVGMTTTSPEIRAKELASATGVPFKFEIAASFYSENPSYDEAAVHEMLSEFRINESREFFNAPLEEIIFLCEEHGLIRVGVTVEELADAYDVICTEKLKSLNLAALFESLGVAVFGCKLSAADRLIRFAVNNLIKKNREKPFSLFFQNGTAYLIQSETDQMYEAYLKEQAAFIGPRLPAPPIDTTDIPF</sequence>
<dbReference type="Proteomes" id="UP001193920">
    <property type="component" value="Unassembled WGS sequence"/>
</dbReference>
<name>A0AAW3YXZ6_9GAMM</name>
<reference evidence="2" key="2">
    <citation type="journal article" date="2024" name="Toxins">
        <title>Genome Sequence Analysis of Native Xenorhabdus Strains Isolated from Entomopathogenic Nematodes in Argentina.</title>
        <authorList>
            <person name="Palma L."/>
            <person name="Frizzo L."/>
            <person name="Kaiser S."/>
            <person name="Berry C."/>
            <person name="Caballero P."/>
            <person name="Bode H.B."/>
            <person name="Del Valle E.E."/>
        </authorList>
    </citation>
    <scope>NUCLEOTIDE SEQUENCE</scope>
    <source>
        <strain evidence="2">M</strain>
    </source>
</reference>
<evidence type="ECO:0000313" key="2">
    <source>
        <dbReference type="EMBL" id="MBD2803048.1"/>
    </source>
</evidence>
<proteinExistence type="predicted"/>
<evidence type="ECO:0000259" key="1">
    <source>
        <dbReference type="SMART" id="SM00974"/>
    </source>
</evidence>
<gene>
    <name evidence="2" type="ORF">ID854_22030</name>
</gene>
<dbReference type="Pfam" id="PF10544">
    <property type="entry name" value="T5orf172"/>
    <property type="match status" value="1"/>
</dbReference>
<dbReference type="SMART" id="SM00974">
    <property type="entry name" value="T5orf172"/>
    <property type="match status" value="1"/>
</dbReference>
<accession>A0AAW3YXZ6</accession>
<reference evidence="2" key="1">
    <citation type="submission" date="2020-09" db="EMBL/GenBank/DDBJ databases">
        <authorList>
            <person name="Palma L."/>
            <person name="Caballero P."/>
            <person name="Berry C."/>
            <person name="Del Valle E."/>
        </authorList>
    </citation>
    <scope>NUCLEOTIDE SEQUENCE</scope>
    <source>
        <strain evidence="2">M</strain>
    </source>
</reference>
<protein>
    <submittedName>
        <fullName evidence="2">GIY-YIG nuclease family protein</fullName>
    </submittedName>
</protein>
<dbReference type="EMBL" id="JACXBF010000589">
    <property type="protein sequence ID" value="MBD2803048.1"/>
    <property type="molecule type" value="Genomic_DNA"/>
</dbReference>
<comment type="caution">
    <text evidence="2">The sequence shown here is derived from an EMBL/GenBank/DDBJ whole genome shotgun (WGS) entry which is preliminary data.</text>
</comment>
<feature type="domain" description="Bacteriophage T5 Orf172 DNA-binding" evidence="1">
    <location>
        <begin position="53"/>
        <end position="133"/>
    </location>
</feature>